<evidence type="ECO:0000313" key="2">
    <source>
        <dbReference type="EMBL" id="MDP0968909.1"/>
    </source>
</evidence>
<evidence type="ECO:0000313" key="3">
    <source>
        <dbReference type="EMBL" id="STS80763.1"/>
    </source>
</evidence>
<reference evidence="3 4" key="1">
    <citation type="submission" date="2018-06" db="EMBL/GenBank/DDBJ databases">
        <authorList>
            <consortium name="Pathogen Informatics"/>
            <person name="Doyle S."/>
        </authorList>
    </citation>
    <scope>NUCLEOTIDE SEQUENCE [LARGE SCALE GENOMIC DNA]</scope>
    <source>
        <strain evidence="3 4">NCTC9140</strain>
    </source>
</reference>
<sequence length="71" mass="8223">METISQRLKKKREEMNLSQAQLAKKVGMRQQSLQAIEAGTTKRPRYLFELATALHCDPKWLLYGEMPSQSQ</sequence>
<dbReference type="InterPro" id="IPR001387">
    <property type="entry name" value="Cro/C1-type_HTH"/>
</dbReference>
<dbReference type="PROSITE" id="PS50943">
    <property type="entry name" value="HTH_CROC1"/>
    <property type="match status" value="1"/>
</dbReference>
<dbReference type="Proteomes" id="UP000254938">
    <property type="component" value="Unassembled WGS sequence"/>
</dbReference>
<dbReference type="Gene3D" id="1.10.260.40">
    <property type="entry name" value="lambda repressor-like DNA-binding domains"/>
    <property type="match status" value="1"/>
</dbReference>
<dbReference type="SMART" id="SM00530">
    <property type="entry name" value="HTH_XRE"/>
    <property type="match status" value="1"/>
</dbReference>
<dbReference type="SUPFAM" id="SSF47413">
    <property type="entry name" value="lambda repressor-like DNA-binding domains"/>
    <property type="match status" value="1"/>
</dbReference>
<gene>
    <name evidence="3" type="ORF">NCTC9140_02481</name>
    <name evidence="2" type="ORF">Q6294_17975</name>
</gene>
<dbReference type="GO" id="GO:0003677">
    <property type="term" value="F:DNA binding"/>
    <property type="evidence" value="ECO:0007669"/>
    <property type="project" value="InterPro"/>
</dbReference>
<dbReference type="RefSeq" id="WP_023284762.1">
    <property type="nucleotide sequence ID" value="NZ_ABLUVU020000005.1"/>
</dbReference>
<protein>
    <submittedName>
        <fullName evidence="2">Helix-turn-helix transcriptional regulator</fullName>
    </submittedName>
    <submittedName>
        <fullName evidence="3">Repressor</fullName>
    </submittedName>
</protein>
<evidence type="ECO:0000313" key="4">
    <source>
        <dbReference type="Proteomes" id="UP000254938"/>
    </source>
</evidence>
<dbReference type="Proteomes" id="UP001244490">
    <property type="component" value="Unassembled WGS sequence"/>
</dbReference>
<dbReference type="CDD" id="cd00093">
    <property type="entry name" value="HTH_XRE"/>
    <property type="match status" value="1"/>
</dbReference>
<dbReference type="InterPro" id="IPR010982">
    <property type="entry name" value="Lambda_DNA-bd_dom_sf"/>
</dbReference>
<dbReference type="AlphaFoldDB" id="A0A164PG29"/>
<dbReference type="EMBL" id="JAUUIA010000015">
    <property type="protein sequence ID" value="MDP0968909.1"/>
    <property type="molecule type" value="Genomic_DNA"/>
</dbReference>
<proteinExistence type="predicted"/>
<name>A0A164PG29_KLEPN</name>
<organism evidence="3 4">
    <name type="scientific">Klebsiella pneumoniae</name>
    <dbReference type="NCBI Taxonomy" id="573"/>
    <lineage>
        <taxon>Bacteria</taxon>
        <taxon>Pseudomonadati</taxon>
        <taxon>Pseudomonadota</taxon>
        <taxon>Gammaproteobacteria</taxon>
        <taxon>Enterobacterales</taxon>
        <taxon>Enterobacteriaceae</taxon>
        <taxon>Klebsiella/Raoultella group</taxon>
        <taxon>Klebsiella</taxon>
        <taxon>Klebsiella pneumoniae complex</taxon>
    </lineage>
</organism>
<evidence type="ECO:0000259" key="1">
    <source>
        <dbReference type="PROSITE" id="PS50943"/>
    </source>
</evidence>
<dbReference type="Pfam" id="PF01381">
    <property type="entry name" value="HTH_3"/>
    <property type="match status" value="1"/>
</dbReference>
<feature type="domain" description="HTH cro/C1-type" evidence="1">
    <location>
        <begin position="8"/>
        <end position="61"/>
    </location>
</feature>
<accession>A0A164PG29</accession>
<dbReference type="EMBL" id="UGKQ01000007">
    <property type="protein sequence ID" value="STS80763.1"/>
    <property type="molecule type" value="Genomic_DNA"/>
</dbReference>
<reference evidence="2" key="2">
    <citation type="submission" date="2023-07" db="EMBL/GenBank/DDBJ databases">
        <authorList>
            <person name="Peng Z."/>
        </authorList>
    </citation>
    <scope>NUCLEOTIDE SEQUENCE</scope>
    <source>
        <strain evidence="2">KP219</strain>
    </source>
</reference>